<feature type="domain" description="EamA" evidence="7">
    <location>
        <begin position="147"/>
        <end position="283"/>
    </location>
</feature>
<evidence type="ECO:0000256" key="5">
    <source>
        <dbReference type="ARBA" id="ARBA00023136"/>
    </source>
</evidence>
<name>A0A063Y142_9GAMM</name>
<dbReference type="AlphaFoldDB" id="A0A063Y142"/>
<dbReference type="PANTHER" id="PTHR32322">
    <property type="entry name" value="INNER MEMBRANE TRANSPORTER"/>
    <property type="match status" value="1"/>
</dbReference>
<dbReference type="RefSeq" id="WP_036550249.1">
    <property type="nucleotide sequence ID" value="NZ_JMSZ01000042.1"/>
</dbReference>
<comment type="subcellular location">
    <subcellularLocation>
        <location evidence="1">Membrane</location>
        <topology evidence="1">Multi-pass membrane protein</topology>
    </subcellularLocation>
</comment>
<gene>
    <name evidence="8" type="ORF">ADINL_2911</name>
</gene>
<organism evidence="8 9">
    <name type="scientific">Nitrincola lacisaponensis</name>
    <dbReference type="NCBI Taxonomy" id="267850"/>
    <lineage>
        <taxon>Bacteria</taxon>
        <taxon>Pseudomonadati</taxon>
        <taxon>Pseudomonadota</taxon>
        <taxon>Gammaproteobacteria</taxon>
        <taxon>Oceanospirillales</taxon>
        <taxon>Oceanospirillaceae</taxon>
        <taxon>Nitrincola</taxon>
    </lineage>
</organism>
<evidence type="ECO:0000256" key="1">
    <source>
        <dbReference type="ARBA" id="ARBA00004141"/>
    </source>
</evidence>
<feature type="transmembrane region" description="Helical" evidence="6">
    <location>
        <begin position="34"/>
        <end position="52"/>
    </location>
</feature>
<feature type="transmembrane region" description="Helical" evidence="6">
    <location>
        <begin position="240"/>
        <end position="260"/>
    </location>
</feature>
<dbReference type="OrthoDB" id="9776210at2"/>
<keyword evidence="9" id="KW-1185">Reference proteome</keyword>
<evidence type="ECO:0000256" key="4">
    <source>
        <dbReference type="ARBA" id="ARBA00022989"/>
    </source>
</evidence>
<dbReference type="InterPro" id="IPR000620">
    <property type="entry name" value="EamA_dom"/>
</dbReference>
<dbReference type="InterPro" id="IPR037185">
    <property type="entry name" value="EmrE-like"/>
</dbReference>
<evidence type="ECO:0000256" key="3">
    <source>
        <dbReference type="ARBA" id="ARBA00022692"/>
    </source>
</evidence>
<keyword evidence="3 6" id="KW-0812">Transmembrane</keyword>
<keyword evidence="4 6" id="KW-1133">Transmembrane helix</keyword>
<feature type="transmembrane region" description="Helical" evidence="6">
    <location>
        <begin position="64"/>
        <end position="84"/>
    </location>
</feature>
<dbReference type="GO" id="GO:0016020">
    <property type="term" value="C:membrane"/>
    <property type="evidence" value="ECO:0007669"/>
    <property type="project" value="UniProtKB-SubCell"/>
</dbReference>
<comment type="similarity">
    <text evidence="2">Belongs to the EamA transporter family.</text>
</comment>
<reference evidence="8 9" key="1">
    <citation type="journal article" date="2005" name="Int. J. Syst. Evol. Microbiol.">
        <title>Nitrincola lacisaponensis gen. nov., sp. nov., a novel alkaliphilic bacterium isolated from an alkaline, saline lake.</title>
        <authorList>
            <person name="Dimitriu P.A."/>
            <person name="Shukla S.K."/>
            <person name="Conradt J."/>
            <person name="Marquez M.C."/>
            <person name="Ventosa A."/>
            <person name="Maglia A."/>
            <person name="Peyton B.M."/>
            <person name="Pinkart H.C."/>
            <person name="Mormile M.R."/>
        </authorList>
    </citation>
    <scope>NUCLEOTIDE SEQUENCE [LARGE SCALE GENOMIC DNA]</scope>
    <source>
        <strain evidence="8 9">4CA</strain>
    </source>
</reference>
<feature type="transmembrane region" description="Helical" evidence="6">
    <location>
        <begin position="178"/>
        <end position="204"/>
    </location>
</feature>
<feature type="transmembrane region" description="Helical" evidence="6">
    <location>
        <begin position="148"/>
        <end position="166"/>
    </location>
</feature>
<keyword evidence="5 6" id="KW-0472">Membrane</keyword>
<evidence type="ECO:0000313" key="9">
    <source>
        <dbReference type="Proteomes" id="UP000027318"/>
    </source>
</evidence>
<dbReference type="PATRIC" id="fig|267850.7.peg.2862"/>
<proteinExistence type="inferred from homology"/>
<comment type="caution">
    <text evidence="8">The sequence shown here is derived from an EMBL/GenBank/DDBJ whole genome shotgun (WGS) entry which is preliminary data.</text>
</comment>
<evidence type="ECO:0000313" key="8">
    <source>
        <dbReference type="EMBL" id="KDE38456.1"/>
    </source>
</evidence>
<dbReference type="Pfam" id="PF00892">
    <property type="entry name" value="EamA"/>
    <property type="match status" value="2"/>
</dbReference>
<feature type="transmembrane region" description="Helical" evidence="6">
    <location>
        <begin position="90"/>
        <end position="111"/>
    </location>
</feature>
<dbReference type="Proteomes" id="UP000027318">
    <property type="component" value="Unassembled WGS sequence"/>
</dbReference>
<evidence type="ECO:0000256" key="6">
    <source>
        <dbReference type="SAM" id="Phobius"/>
    </source>
</evidence>
<feature type="domain" description="EamA" evidence="7">
    <location>
        <begin position="7"/>
        <end position="135"/>
    </location>
</feature>
<dbReference type="PANTHER" id="PTHR32322:SF2">
    <property type="entry name" value="EAMA DOMAIN-CONTAINING PROTEIN"/>
    <property type="match status" value="1"/>
</dbReference>
<dbReference type="SUPFAM" id="SSF103481">
    <property type="entry name" value="Multidrug resistance efflux transporter EmrE"/>
    <property type="match status" value="2"/>
</dbReference>
<feature type="transmembrane region" description="Helical" evidence="6">
    <location>
        <begin position="118"/>
        <end position="136"/>
    </location>
</feature>
<accession>A0A063Y142</accession>
<dbReference type="Gene3D" id="1.10.3730.20">
    <property type="match status" value="1"/>
</dbReference>
<feature type="transmembrane region" description="Helical" evidence="6">
    <location>
        <begin position="210"/>
        <end position="233"/>
    </location>
</feature>
<protein>
    <submittedName>
        <fullName evidence="8">Permease of the drug/metabolite transporter (DMT) superfamily</fullName>
    </submittedName>
</protein>
<dbReference type="InterPro" id="IPR050638">
    <property type="entry name" value="AA-Vitamin_Transporters"/>
</dbReference>
<sequence length="295" mass="31580">MSIPVAYLAVVLIWSTTPLTIAWSSETIDPVLAGWLRMGIAAFLGLLLLAVLRIRLPLSARAQLAYAYASLGVFGAMCCTYIASRYVPSGLISIIFGLAPILSAIFGLVLLHEPALRPYRWVASALAFLGLGVIFTDDVVLGQDSLPGVLLLLLAAVLFSLSGVLVKRTGAQVHPLAHTVGALLWSLPGFGVTWWLMGAAPLVIDPGSRAFWSVLYLAIFGSLVGFVSYFHVLRHLPASTVALVTLITPVFALMLGHLLNAEPLTASLWKGCLLVVGGLALFFWGHKIPVRRSVE</sequence>
<feature type="transmembrane region" description="Helical" evidence="6">
    <location>
        <begin position="266"/>
        <end position="285"/>
    </location>
</feature>
<dbReference type="EMBL" id="JMSZ01000042">
    <property type="protein sequence ID" value="KDE38456.1"/>
    <property type="molecule type" value="Genomic_DNA"/>
</dbReference>
<evidence type="ECO:0000256" key="2">
    <source>
        <dbReference type="ARBA" id="ARBA00007362"/>
    </source>
</evidence>
<evidence type="ECO:0000259" key="7">
    <source>
        <dbReference type="Pfam" id="PF00892"/>
    </source>
</evidence>